<dbReference type="InterPro" id="IPR003660">
    <property type="entry name" value="HAMP_dom"/>
</dbReference>
<keyword evidence="7" id="KW-0418">Kinase</keyword>
<evidence type="ECO:0000256" key="6">
    <source>
        <dbReference type="ARBA" id="ARBA00022692"/>
    </source>
</evidence>
<dbReference type="InterPro" id="IPR050428">
    <property type="entry name" value="TCS_sensor_his_kinase"/>
</dbReference>
<evidence type="ECO:0000256" key="1">
    <source>
        <dbReference type="ARBA" id="ARBA00000085"/>
    </source>
</evidence>
<keyword evidence="6 11" id="KW-0812">Transmembrane</keyword>
<feature type="chain" id="PRO_5046424320" description="histidine kinase" evidence="12">
    <location>
        <begin position="28"/>
        <end position="358"/>
    </location>
</feature>
<evidence type="ECO:0000313" key="16">
    <source>
        <dbReference type="Proteomes" id="UP000632138"/>
    </source>
</evidence>
<sequence length="358" mass="38392">MTLRSPRWRAGLICVLMLLAGMLTVGAAEQAASLWRSLLDAGCILPSGRTSTTLICRRMYEPVDTRDTFVVIYLAVVLVAGIALLNWAVRPIRDLAGQLDALGPQNFAYRVRSSRRRGEMAELAGAVNGMISRVAVGYESQRRFAADASHELRTPLAVQRTLIEVSLARNPSPEKLRVVAEQLLETNERNVRLIEALLVLSESERGLASQSALRLDTIVAAVVSEHRSAAAEASVTVTTQLAPRVVIGEQVLLERLVTNLVQNAIKYNRPGGTVHVGVGDDPALVVANTGDDVPAESVAGLFEPFHRLNGVRIDHSGGVGLGLTIARAIVHAHDGTIAATSTGHDGLRVAVMMPYEIG</sequence>
<dbReference type="CDD" id="cd06225">
    <property type="entry name" value="HAMP"/>
    <property type="match status" value="1"/>
</dbReference>
<evidence type="ECO:0000256" key="10">
    <source>
        <dbReference type="ARBA" id="ARBA00023136"/>
    </source>
</evidence>
<gene>
    <name evidence="15" type="ORF">JIG36_28205</name>
</gene>
<evidence type="ECO:0000313" key="15">
    <source>
        <dbReference type="EMBL" id="MBM2619443.1"/>
    </source>
</evidence>
<name>A0ABS2AI18_9ACTN</name>
<keyword evidence="4" id="KW-0597">Phosphoprotein</keyword>
<dbReference type="SMART" id="SM00304">
    <property type="entry name" value="HAMP"/>
    <property type="match status" value="1"/>
</dbReference>
<dbReference type="InterPro" id="IPR003661">
    <property type="entry name" value="HisK_dim/P_dom"/>
</dbReference>
<evidence type="ECO:0000259" key="14">
    <source>
        <dbReference type="PROSITE" id="PS50885"/>
    </source>
</evidence>
<dbReference type="InterPro" id="IPR004358">
    <property type="entry name" value="Sig_transdc_His_kin-like_C"/>
</dbReference>
<evidence type="ECO:0000256" key="2">
    <source>
        <dbReference type="ARBA" id="ARBA00004236"/>
    </source>
</evidence>
<dbReference type="InterPro" id="IPR005467">
    <property type="entry name" value="His_kinase_dom"/>
</dbReference>
<evidence type="ECO:0000256" key="3">
    <source>
        <dbReference type="ARBA" id="ARBA00012438"/>
    </source>
</evidence>
<dbReference type="CDD" id="cd00082">
    <property type="entry name" value="HisKA"/>
    <property type="match status" value="1"/>
</dbReference>
<dbReference type="Pfam" id="PF00672">
    <property type="entry name" value="HAMP"/>
    <property type="match status" value="1"/>
</dbReference>
<dbReference type="PANTHER" id="PTHR45436:SF5">
    <property type="entry name" value="SENSOR HISTIDINE KINASE TRCS"/>
    <property type="match status" value="1"/>
</dbReference>
<reference evidence="15 16" key="1">
    <citation type="submission" date="2021-01" db="EMBL/GenBank/DDBJ databases">
        <title>Actinoplanes sp. nov. LDG1-06 isolated from lichen.</title>
        <authorList>
            <person name="Saeng-In P."/>
            <person name="Phongsopitanun W."/>
            <person name="Kanchanasin P."/>
            <person name="Yuki M."/>
            <person name="Kudo T."/>
            <person name="Ohkuma M."/>
            <person name="Tanasupawat S."/>
        </authorList>
    </citation>
    <scope>NUCLEOTIDE SEQUENCE [LARGE SCALE GENOMIC DNA]</scope>
    <source>
        <strain evidence="15 16">LDG1-06</strain>
    </source>
</reference>
<dbReference type="PRINTS" id="PR00344">
    <property type="entry name" value="BCTRLSENSOR"/>
</dbReference>
<dbReference type="Gene3D" id="6.10.340.10">
    <property type="match status" value="1"/>
</dbReference>
<dbReference type="PROSITE" id="PS50109">
    <property type="entry name" value="HIS_KIN"/>
    <property type="match status" value="1"/>
</dbReference>
<dbReference type="EMBL" id="JAENHP010000010">
    <property type="protein sequence ID" value="MBM2619443.1"/>
    <property type="molecule type" value="Genomic_DNA"/>
</dbReference>
<evidence type="ECO:0000256" key="4">
    <source>
        <dbReference type="ARBA" id="ARBA00022553"/>
    </source>
</evidence>
<dbReference type="PROSITE" id="PS50885">
    <property type="entry name" value="HAMP"/>
    <property type="match status" value="1"/>
</dbReference>
<proteinExistence type="predicted"/>
<dbReference type="InterPro" id="IPR036097">
    <property type="entry name" value="HisK_dim/P_sf"/>
</dbReference>
<evidence type="ECO:0000256" key="9">
    <source>
        <dbReference type="ARBA" id="ARBA00023012"/>
    </source>
</evidence>
<comment type="subcellular location">
    <subcellularLocation>
        <location evidence="2">Cell membrane</location>
    </subcellularLocation>
</comment>
<keyword evidence="8 11" id="KW-1133">Transmembrane helix</keyword>
<dbReference type="SUPFAM" id="SSF47384">
    <property type="entry name" value="Homodimeric domain of signal transducing histidine kinase"/>
    <property type="match status" value="1"/>
</dbReference>
<accession>A0ABS2AI18</accession>
<evidence type="ECO:0000259" key="13">
    <source>
        <dbReference type="PROSITE" id="PS50109"/>
    </source>
</evidence>
<keyword evidence="5" id="KW-0808">Transferase</keyword>
<dbReference type="PANTHER" id="PTHR45436">
    <property type="entry name" value="SENSOR HISTIDINE KINASE YKOH"/>
    <property type="match status" value="1"/>
</dbReference>
<dbReference type="InterPro" id="IPR036890">
    <property type="entry name" value="HATPase_C_sf"/>
</dbReference>
<evidence type="ECO:0000256" key="8">
    <source>
        <dbReference type="ARBA" id="ARBA00022989"/>
    </source>
</evidence>
<evidence type="ECO:0000256" key="7">
    <source>
        <dbReference type="ARBA" id="ARBA00022777"/>
    </source>
</evidence>
<feature type="domain" description="Histidine kinase" evidence="13">
    <location>
        <begin position="147"/>
        <end position="357"/>
    </location>
</feature>
<dbReference type="InterPro" id="IPR003594">
    <property type="entry name" value="HATPase_dom"/>
</dbReference>
<dbReference type="SMART" id="SM00388">
    <property type="entry name" value="HisKA"/>
    <property type="match status" value="1"/>
</dbReference>
<feature type="signal peptide" evidence="12">
    <location>
        <begin position="1"/>
        <end position="27"/>
    </location>
</feature>
<dbReference type="RefSeq" id="WP_203379431.1">
    <property type="nucleotide sequence ID" value="NZ_JAENHP010000010.1"/>
</dbReference>
<feature type="domain" description="HAMP" evidence="14">
    <location>
        <begin position="86"/>
        <end position="139"/>
    </location>
</feature>
<dbReference type="Gene3D" id="3.30.565.10">
    <property type="entry name" value="Histidine kinase-like ATPase, C-terminal domain"/>
    <property type="match status" value="1"/>
</dbReference>
<dbReference type="EC" id="2.7.13.3" evidence="3"/>
<keyword evidence="12" id="KW-0732">Signal</keyword>
<dbReference type="Proteomes" id="UP000632138">
    <property type="component" value="Unassembled WGS sequence"/>
</dbReference>
<comment type="catalytic activity">
    <reaction evidence="1">
        <text>ATP + protein L-histidine = ADP + protein N-phospho-L-histidine.</text>
        <dbReference type="EC" id="2.7.13.3"/>
    </reaction>
</comment>
<dbReference type="Gene3D" id="1.10.287.130">
    <property type="match status" value="1"/>
</dbReference>
<keyword evidence="9" id="KW-0902">Two-component regulatory system</keyword>
<dbReference type="Pfam" id="PF02518">
    <property type="entry name" value="HATPase_c"/>
    <property type="match status" value="1"/>
</dbReference>
<evidence type="ECO:0000256" key="12">
    <source>
        <dbReference type="SAM" id="SignalP"/>
    </source>
</evidence>
<dbReference type="SUPFAM" id="SSF158472">
    <property type="entry name" value="HAMP domain-like"/>
    <property type="match status" value="1"/>
</dbReference>
<evidence type="ECO:0000256" key="11">
    <source>
        <dbReference type="SAM" id="Phobius"/>
    </source>
</evidence>
<dbReference type="SUPFAM" id="SSF55874">
    <property type="entry name" value="ATPase domain of HSP90 chaperone/DNA topoisomerase II/histidine kinase"/>
    <property type="match status" value="1"/>
</dbReference>
<keyword evidence="10 11" id="KW-0472">Membrane</keyword>
<evidence type="ECO:0000256" key="5">
    <source>
        <dbReference type="ARBA" id="ARBA00022679"/>
    </source>
</evidence>
<dbReference type="SMART" id="SM00387">
    <property type="entry name" value="HATPase_c"/>
    <property type="match status" value="1"/>
</dbReference>
<feature type="transmembrane region" description="Helical" evidence="11">
    <location>
        <begin position="69"/>
        <end position="89"/>
    </location>
</feature>
<keyword evidence="16" id="KW-1185">Reference proteome</keyword>
<comment type="caution">
    <text evidence="15">The sequence shown here is derived from an EMBL/GenBank/DDBJ whole genome shotgun (WGS) entry which is preliminary data.</text>
</comment>
<protein>
    <recommendedName>
        <fullName evidence="3">histidine kinase</fullName>
        <ecNumber evidence="3">2.7.13.3</ecNumber>
    </recommendedName>
</protein>
<organism evidence="15 16">
    <name type="scientific">Paractinoplanes ovalisporus</name>
    <dbReference type="NCBI Taxonomy" id="2810368"/>
    <lineage>
        <taxon>Bacteria</taxon>
        <taxon>Bacillati</taxon>
        <taxon>Actinomycetota</taxon>
        <taxon>Actinomycetes</taxon>
        <taxon>Micromonosporales</taxon>
        <taxon>Micromonosporaceae</taxon>
        <taxon>Paractinoplanes</taxon>
    </lineage>
</organism>
<dbReference type="Pfam" id="PF00512">
    <property type="entry name" value="HisKA"/>
    <property type="match status" value="1"/>
</dbReference>